<evidence type="ECO:0000256" key="4">
    <source>
        <dbReference type="ARBA" id="ARBA00022475"/>
    </source>
</evidence>
<gene>
    <name evidence="10" type="ORF">SR900_09600</name>
</gene>
<feature type="transmembrane region" description="Helical" evidence="9">
    <location>
        <begin position="38"/>
        <end position="56"/>
    </location>
</feature>
<comment type="subcellular location">
    <subcellularLocation>
        <location evidence="1">Cell membrane</location>
        <topology evidence="1">Multi-pass membrane protein</topology>
    </subcellularLocation>
</comment>
<reference evidence="10 11" key="1">
    <citation type="submission" date="2023-11" db="EMBL/GenBank/DDBJ databases">
        <title>MicrobeMod: A computational toolkit for identifying prokaryotic methylation and restriction-modification with nanopore sequencing.</title>
        <authorList>
            <person name="Crits-Christoph A."/>
            <person name="Kang S.C."/>
            <person name="Lee H."/>
            <person name="Ostrov N."/>
        </authorList>
    </citation>
    <scope>NUCLEOTIDE SEQUENCE [LARGE SCALE GENOMIC DNA]</scope>
    <source>
        <strain evidence="10 11">DSMZ 16071</strain>
    </source>
</reference>
<feature type="transmembrane region" description="Helical" evidence="9">
    <location>
        <begin position="217"/>
        <end position="239"/>
    </location>
</feature>
<accession>A0ABZ0X2G9</accession>
<evidence type="ECO:0000256" key="2">
    <source>
        <dbReference type="ARBA" id="ARBA00009773"/>
    </source>
</evidence>
<dbReference type="Proteomes" id="UP001324185">
    <property type="component" value="Chromosome"/>
</dbReference>
<evidence type="ECO:0000256" key="5">
    <source>
        <dbReference type="ARBA" id="ARBA00022692"/>
    </source>
</evidence>
<evidence type="ECO:0000256" key="3">
    <source>
        <dbReference type="ARBA" id="ARBA00022448"/>
    </source>
</evidence>
<dbReference type="EMBL" id="CP140158">
    <property type="protein sequence ID" value="WQG84715.1"/>
    <property type="molecule type" value="Genomic_DNA"/>
</dbReference>
<dbReference type="RefSeq" id="WP_018625675.1">
    <property type="nucleotide sequence ID" value="NZ_CP140158.1"/>
</dbReference>
<protein>
    <submittedName>
        <fullName evidence="10">AI-2E family transporter</fullName>
    </submittedName>
</protein>
<dbReference type="InterPro" id="IPR002549">
    <property type="entry name" value="AI-2E-like"/>
</dbReference>
<feature type="region of interest" description="Disordered" evidence="8">
    <location>
        <begin position="356"/>
        <end position="376"/>
    </location>
</feature>
<keyword evidence="6 9" id="KW-1133">Transmembrane helix</keyword>
<comment type="similarity">
    <text evidence="2">Belongs to the autoinducer-2 exporter (AI-2E) (TC 2.A.86) family.</text>
</comment>
<evidence type="ECO:0000256" key="6">
    <source>
        <dbReference type="ARBA" id="ARBA00022989"/>
    </source>
</evidence>
<feature type="transmembrane region" description="Helical" evidence="9">
    <location>
        <begin position="12"/>
        <end position="32"/>
    </location>
</feature>
<evidence type="ECO:0000313" key="10">
    <source>
        <dbReference type="EMBL" id="WQG84715.1"/>
    </source>
</evidence>
<name>A0ABZ0X2G9_9GAMM</name>
<evidence type="ECO:0000256" key="9">
    <source>
        <dbReference type="SAM" id="Phobius"/>
    </source>
</evidence>
<dbReference type="PANTHER" id="PTHR21716:SF53">
    <property type="entry name" value="PERMEASE PERM-RELATED"/>
    <property type="match status" value="1"/>
</dbReference>
<keyword evidence="4" id="KW-1003">Cell membrane</keyword>
<keyword evidence="3" id="KW-0813">Transport</keyword>
<evidence type="ECO:0000313" key="11">
    <source>
        <dbReference type="Proteomes" id="UP001324185"/>
    </source>
</evidence>
<feature type="transmembrane region" description="Helical" evidence="9">
    <location>
        <begin position="279"/>
        <end position="301"/>
    </location>
</feature>
<keyword evidence="5 9" id="KW-0812">Transmembrane</keyword>
<keyword evidence="11" id="KW-1185">Reference proteome</keyword>
<feature type="transmembrane region" description="Helical" evidence="9">
    <location>
        <begin position="68"/>
        <end position="93"/>
    </location>
</feature>
<sequence length="376" mass="41867">MTTIFTRWFKRNFSSPATIVLSMLLIVGFFIILTVGDILAPILWALVFAYLLESVVSVMRRKGVPRIWAVLVVFSGFIGLALIILFGLIPLVWEQGAKLFAELPNIMTKVRESILELPEKYPNFVSTEQVSAFFASLNSELAKWGEAILTASVSSLMSVATLMVYIILVPLLVFFFLKDRRQIIGWCTQWLPQERHLAEAVWSEVNQQIGNYIRGKVLEIVIVGTASYIAFLIMGLNYALLLGVCVGLSVLIPYIGAALVTIPVALIAFFQWGFTHDFYILMVIYLIIQILDGNLLVPLIFSEAVNLHPVAIIGSILLFGGLWGFWGVFFAIPLAILVNAVLSALKGHKLQLYDEQQSNDSPVQKSLEAPEPTEDN</sequence>
<evidence type="ECO:0000256" key="1">
    <source>
        <dbReference type="ARBA" id="ARBA00004651"/>
    </source>
</evidence>
<dbReference type="Pfam" id="PF01594">
    <property type="entry name" value="AI-2E_transport"/>
    <property type="match status" value="1"/>
</dbReference>
<keyword evidence="7 9" id="KW-0472">Membrane</keyword>
<feature type="transmembrane region" description="Helical" evidence="9">
    <location>
        <begin position="156"/>
        <end position="177"/>
    </location>
</feature>
<evidence type="ECO:0000256" key="8">
    <source>
        <dbReference type="SAM" id="MobiDB-lite"/>
    </source>
</evidence>
<evidence type="ECO:0000256" key="7">
    <source>
        <dbReference type="ARBA" id="ARBA00023136"/>
    </source>
</evidence>
<dbReference type="PANTHER" id="PTHR21716">
    <property type="entry name" value="TRANSMEMBRANE PROTEIN"/>
    <property type="match status" value="1"/>
</dbReference>
<feature type="transmembrane region" description="Helical" evidence="9">
    <location>
        <begin position="313"/>
        <end position="342"/>
    </location>
</feature>
<proteinExistence type="inferred from homology"/>
<organism evidence="10 11">
    <name type="scientific">Kangiella aquimarina</name>
    <dbReference type="NCBI Taxonomy" id="261965"/>
    <lineage>
        <taxon>Bacteria</taxon>
        <taxon>Pseudomonadati</taxon>
        <taxon>Pseudomonadota</taxon>
        <taxon>Gammaproteobacteria</taxon>
        <taxon>Kangiellales</taxon>
        <taxon>Kangiellaceae</taxon>
        <taxon>Kangiella</taxon>
    </lineage>
</organism>
<feature type="transmembrane region" description="Helical" evidence="9">
    <location>
        <begin position="251"/>
        <end position="272"/>
    </location>
</feature>